<dbReference type="EMBL" id="KV428248">
    <property type="protein sequence ID" value="KZT33341.1"/>
    <property type="molecule type" value="Genomic_DNA"/>
</dbReference>
<organism evidence="3 4">
    <name type="scientific">Sistotremastrum suecicum HHB10207 ss-3</name>
    <dbReference type="NCBI Taxonomy" id="1314776"/>
    <lineage>
        <taxon>Eukaryota</taxon>
        <taxon>Fungi</taxon>
        <taxon>Dikarya</taxon>
        <taxon>Basidiomycota</taxon>
        <taxon>Agaricomycotina</taxon>
        <taxon>Agaricomycetes</taxon>
        <taxon>Sistotremastrales</taxon>
        <taxon>Sistotremastraceae</taxon>
        <taxon>Sistotremastrum</taxon>
    </lineage>
</organism>
<dbReference type="AlphaFoldDB" id="A0A165YKI8"/>
<dbReference type="OrthoDB" id="3257342at2759"/>
<reference evidence="3 4" key="1">
    <citation type="journal article" date="2016" name="Mol. Biol. Evol.">
        <title>Comparative Genomics of Early-Diverging Mushroom-Forming Fungi Provides Insights into the Origins of Lignocellulose Decay Capabilities.</title>
        <authorList>
            <person name="Nagy L.G."/>
            <person name="Riley R."/>
            <person name="Tritt A."/>
            <person name="Adam C."/>
            <person name="Daum C."/>
            <person name="Floudas D."/>
            <person name="Sun H."/>
            <person name="Yadav J.S."/>
            <person name="Pangilinan J."/>
            <person name="Larsson K.H."/>
            <person name="Matsuura K."/>
            <person name="Barry K."/>
            <person name="Labutti K."/>
            <person name="Kuo R."/>
            <person name="Ohm R.A."/>
            <person name="Bhattacharya S.S."/>
            <person name="Shirouzu T."/>
            <person name="Yoshinaga Y."/>
            <person name="Martin F.M."/>
            <person name="Grigoriev I.V."/>
            <person name="Hibbett D.S."/>
        </authorList>
    </citation>
    <scope>NUCLEOTIDE SEQUENCE [LARGE SCALE GENOMIC DNA]</scope>
    <source>
        <strain evidence="3 4">HHB10207 ss-3</strain>
    </source>
</reference>
<evidence type="ECO:0000313" key="4">
    <source>
        <dbReference type="Proteomes" id="UP000076798"/>
    </source>
</evidence>
<evidence type="ECO:0000256" key="1">
    <source>
        <dbReference type="SAM" id="MobiDB-lite"/>
    </source>
</evidence>
<name>A0A165YKI8_9AGAM</name>
<dbReference type="Proteomes" id="UP000076798">
    <property type="component" value="Unassembled WGS sequence"/>
</dbReference>
<sequence length="465" mass="51660">MRPTIWTVPNLKPAAVLFRPPRFDNASVPTRHSSTMTKELKLPERPLSLASRSQPTSVLKKCLPSLLSVRKHLNVVRTLPFEKSVSDAKATKVTKNQRPQSSVRIAAMKCLSGQQVSLSGTPLHCGSITPRNGRQRKQRTRTSPRSIMRNRQIKKQDVPRRLPQDVPGLQHQARLVLATTLRAVVFTVWSSIYASKVLNPPDTYQRTPPLTSPRDDDPRHASADDEDSERGSAVGTPRRAKRIRTPGSKRGSPSPRKKTSLRRRRSKPKQADYTGDAQLALIRACRGFKVRTGTEGVFFNDTNTPKAIAMESWREANVHYGLNYKIDANIIKIISDRASQLRGAAKTSGDSKFADLYGFRDGTLDEDIAFNKALVIKLQTKDGYTWITAPTPDTPGSGNGLYKHKLIGRIIIDVFFSGHRDKRLAEIFPTPFNPIPLPTIALACTAIAACVDEWATAAHEASQRL</sequence>
<gene>
    <name evidence="3" type="ORF">SISSUDRAFT_421227</name>
</gene>
<evidence type="ECO:0000313" key="3">
    <source>
        <dbReference type="EMBL" id="KZT33341.1"/>
    </source>
</evidence>
<protein>
    <recommendedName>
        <fullName evidence="2">DUF6532 domain-containing protein</fullName>
    </recommendedName>
</protein>
<feature type="domain" description="DUF6532" evidence="2">
    <location>
        <begin position="284"/>
        <end position="462"/>
    </location>
</feature>
<proteinExistence type="predicted"/>
<feature type="region of interest" description="Disordered" evidence="1">
    <location>
        <begin position="198"/>
        <end position="273"/>
    </location>
</feature>
<dbReference type="Pfam" id="PF20149">
    <property type="entry name" value="DUF6532"/>
    <property type="match status" value="1"/>
</dbReference>
<accession>A0A165YKI8</accession>
<keyword evidence="4" id="KW-1185">Reference proteome</keyword>
<dbReference type="InterPro" id="IPR045341">
    <property type="entry name" value="DUF6532"/>
</dbReference>
<feature type="compositionally biased region" description="Basic residues" evidence="1">
    <location>
        <begin position="133"/>
        <end position="142"/>
    </location>
</feature>
<feature type="compositionally biased region" description="Basic and acidic residues" evidence="1">
    <location>
        <begin position="213"/>
        <end position="223"/>
    </location>
</feature>
<feature type="region of interest" description="Disordered" evidence="1">
    <location>
        <begin position="121"/>
        <end position="149"/>
    </location>
</feature>
<feature type="compositionally biased region" description="Basic residues" evidence="1">
    <location>
        <begin position="255"/>
        <end position="268"/>
    </location>
</feature>
<evidence type="ECO:0000259" key="2">
    <source>
        <dbReference type="Pfam" id="PF20149"/>
    </source>
</evidence>